<evidence type="ECO:0008006" key="4">
    <source>
        <dbReference type="Google" id="ProtNLM"/>
    </source>
</evidence>
<evidence type="ECO:0000313" key="2">
    <source>
        <dbReference type="EMBL" id="CDN46912.1"/>
    </source>
</evidence>
<keyword evidence="1" id="KW-0472">Membrane</keyword>
<name>A0A068SL27_NEOGA</name>
<proteinExistence type="predicted"/>
<dbReference type="KEGG" id="ngg:RG540_CH07230"/>
<organism evidence="2 3">
    <name type="scientific">Neorhizobium galegae bv. orientalis str. HAMBI 540</name>
    <dbReference type="NCBI Taxonomy" id="1028800"/>
    <lineage>
        <taxon>Bacteria</taxon>
        <taxon>Pseudomonadati</taxon>
        <taxon>Pseudomonadota</taxon>
        <taxon>Alphaproteobacteria</taxon>
        <taxon>Hyphomicrobiales</taxon>
        <taxon>Rhizobiaceae</taxon>
        <taxon>Rhizobium/Agrobacterium group</taxon>
        <taxon>Neorhizobium</taxon>
    </lineage>
</organism>
<gene>
    <name evidence="2" type="ORF">RG540_CH07230</name>
</gene>
<accession>A0A068SL27</accession>
<dbReference type="EMBL" id="HG938353">
    <property type="protein sequence ID" value="CDN46912.1"/>
    <property type="molecule type" value="Genomic_DNA"/>
</dbReference>
<feature type="transmembrane region" description="Helical" evidence="1">
    <location>
        <begin position="31"/>
        <end position="54"/>
    </location>
</feature>
<protein>
    <recommendedName>
        <fullName evidence="4">Transmembrane protein</fullName>
    </recommendedName>
</protein>
<evidence type="ECO:0000256" key="1">
    <source>
        <dbReference type="SAM" id="Phobius"/>
    </source>
</evidence>
<reference evidence="3" key="1">
    <citation type="journal article" date="2014" name="BMC Genomics">
        <title>Genome sequencing of two Neorhizobium galegae strains reveals a noeT gene responsible for the unusual acetylation of the nodulation factors.</title>
        <authorList>
            <person name="Osterman J."/>
            <person name="Marsh J."/>
            <person name="Laine P.K."/>
            <person name="Zeng Z."/>
            <person name="Alatalo E."/>
            <person name="Sullivan J.T."/>
            <person name="Young J.P."/>
            <person name="Thomas-Oates J."/>
            <person name="Paulin L."/>
            <person name="Lindstrom K."/>
        </authorList>
    </citation>
    <scope>NUCLEOTIDE SEQUENCE [LARGE SCALE GENOMIC DNA]</scope>
    <source>
        <strain evidence="3">HAMBI 540</strain>
    </source>
</reference>
<keyword evidence="1" id="KW-1133">Transmembrane helix</keyword>
<dbReference type="RefSeq" id="WP_038584649.1">
    <property type="nucleotide sequence ID" value="NZ_HG938353.1"/>
</dbReference>
<sequence>MTKSSFITKGIVALIGCVAAAYVGQELLGGGALGWVAGGIILGVTAGPFLQALVQWRKEKDAMRAKKL</sequence>
<dbReference type="GeneID" id="24259722"/>
<dbReference type="HOGENOM" id="CLU_2789669_0_0_5"/>
<dbReference type="PATRIC" id="fig|1028800.3.peg.729"/>
<keyword evidence="3" id="KW-1185">Reference proteome</keyword>
<dbReference type="AlphaFoldDB" id="A0A068SL27"/>
<evidence type="ECO:0000313" key="3">
    <source>
        <dbReference type="Proteomes" id="UP000028181"/>
    </source>
</evidence>
<dbReference type="Proteomes" id="UP000028181">
    <property type="component" value="Chromosome I"/>
</dbReference>
<feature type="transmembrane region" description="Helical" evidence="1">
    <location>
        <begin position="7"/>
        <end position="25"/>
    </location>
</feature>
<keyword evidence="1" id="KW-0812">Transmembrane</keyword>